<accession>A0A139A0P3</accession>
<organism evidence="2 3">
    <name type="scientific">Gonapodya prolifera (strain JEL478)</name>
    <name type="common">Monoblepharis prolifera</name>
    <dbReference type="NCBI Taxonomy" id="1344416"/>
    <lineage>
        <taxon>Eukaryota</taxon>
        <taxon>Fungi</taxon>
        <taxon>Fungi incertae sedis</taxon>
        <taxon>Chytridiomycota</taxon>
        <taxon>Chytridiomycota incertae sedis</taxon>
        <taxon>Monoblepharidomycetes</taxon>
        <taxon>Monoblepharidales</taxon>
        <taxon>Gonapodyaceae</taxon>
        <taxon>Gonapodya</taxon>
    </lineage>
</organism>
<evidence type="ECO:0000259" key="1">
    <source>
        <dbReference type="PROSITE" id="PS50822"/>
    </source>
</evidence>
<gene>
    <name evidence="2" type="ORF">M427DRAFT_37503</name>
</gene>
<dbReference type="GO" id="GO:0003676">
    <property type="term" value="F:nucleic acid binding"/>
    <property type="evidence" value="ECO:0007669"/>
    <property type="project" value="InterPro"/>
</dbReference>
<reference evidence="2 3" key="1">
    <citation type="journal article" date="2015" name="Genome Biol. Evol.">
        <title>Phylogenomic analyses indicate that early fungi evolved digesting cell walls of algal ancestors of land plants.</title>
        <authorList>
            <person name="Chang Y."/>
            <person name="Wang S."/>
            <person name="Sekimoto S."/>
            <person name="Aerts A.L."/>
            <person name="Choi C."/>
            <person name="Clum A."/>
            <person name="LaButti K.M."/>
            <person name="Lindquist E.A."/>
            <person name="Yee Ngan C."/>
            <person name="Ohm R.A."/>
            <person name="Salamov A.A."/>
            <person name="Grigoriev I.V."/>
            <person name="Spatafora J.W."/>
            <person name="Berbee M.L."/>
        </authorList>
    </citation>
    <scope>NUCLEOTIDE SEQUENCE [LARGE SCALE GENOMIC DNA]</scope>
    <source>
        <strain evidence="2 3">JEL478</strain>
    </source>
</reference>
<dbReference type="STRING" id="1344416.A0A139A0P3"/>
<proteinExistence type="predicted"/>
<evidence type="ECO:0000313" key="3">
    <source>
        <dbReference type="Proteomes" id="UP000070544"/>
    </source>
</evidence>
<name>A0A139A0P3_GONPJ</name>
<dbReference type="Proteomes" id="UP000070544">
    <property type="component" value="Unassembled WGS sequence"/>
</dbReference>
<dbReference type="InterPro" id="IPR012337">
    <property type="entry name" value="RNaseH-like_sf"/>
</dbReference>
<dbReference type="SUPFAM" id="SSF53098">
    <property type="entry name" value="Ribonuclease H-like"/>
    <property type="match status" value="1"/>
</dbReference>
<sequence>MTLGLSTGATIAQSRTPAPLSMADFGLGIVNEPKEVARRELDLPSNVFFGGGGSESVTLKNIPNRSADVTWKTGSQRAFVPGKLTLWALINASPNTYPNNKRDGTVRSLMDAMVSFRMQPEHPSCVMTTRSGVQWKRILRKLSLRLAGRMDGLILTSPSVEAIAHSTDRIFSLLLWAKKQDETPFITSPYLLERFVRKGVSEAELPILLFDEVPGSDRAAETVQPGYRPQITHLSANKQQSVRFFAIKKDSNGSFVGGDGNGNLLPGLVTDRDVTNPAL</sequence>
<protein>
    <recommendedName>
        <fullName evidence="1">Piwi domain-containing protein</fullName>
    </recommendedName>
</protein>
<dbReference type="InterPro" id="IPR003165">
    <property type="entry name" value="Piwi"/>
</dbReference>
<dbReference type="InterPro" id="IPR036397">
    <property type="entry name" value="RNaseH_sf"/>
</dbReference>
<dbReference type="AlphaFoldDB" id="A0A139A0P3"/>
<dbReference type="PANTHER" id="PTHR22891">
    <property type="entry name" value="EUKARYOTIC TRANSLATION INITIATION FACTOR 2C"/>
    <property type="match status" value="1"/>
</dbReference>
<dbReference type="Pfam" id="PF02171">
    <property type="entry name" value="Piwi"/>
    <property type="match status" value="1"/>
</dbReference>
<dbReference type="PROSITE" id="PS50822">
    <property type="entry name" value="PIWI"/>
    <property type="match status" value="1"/>
</dbReference>
<keyword evidence="3" id="KW-1185">Reference proteome</keyword>
<dbReference type="Gene3D" id="3.30.420.10">
    <property type="entry name" value="Ribonuclease H-like superfamily/Ribonuclease H"/>
    <property type="match status" value="1"/>
</dbReference>
<evidence type="ECO:0000313" key="2">
    <source>
        <dbReference type="EMBL" id="KXS10339.1"/>
    </source>
</evidence>
<feature type="domain" description="Piwi" evidence="1">
    <location>
        <begin position="195"/>
        <end position="279"/>
    </location>
</feature>
<dbReference type="OrthoDB" id="10252740at2759"/>
<dbReference type="EMBL" id="KQ965830">
    <property type="protein sequence ID" value="KXS10339.1"/>
    <property type="molecule type" value="Genomic_DNA"/>
</dbReference>